<dbReference type="AlphaFoldDB" id="A0A2N5VHG1"/>
<gene>
    <name evidence="1" type="ORF">PCANC_23316</name>
    <name evidence="2" type="ORF">PCASD_01964</name>
</gene>
<dbReference type="Proteomes" id="UP000235388">
    <property type="component" value="Unassembled WGS sequence"/>
</dbReference>
<dbReference type="EMBL" id="PGCI01000016">
    <property type="protein sequence ID" value="PLW49412.1"/>
    <property type="molecule type" value="Genomic_DNA"/>
</dbReference>
<name>A0A2N5VHG1_9BASI</name>
<accession>A0A2N5VHG1</accession>
<comment type="caution">
    <text evidence="2">The sequence shown here is derived from an EMBL/GenBank/DDBJ whole genome shotgun (WGS) entry which is preliminary data.</text>
</comment>
<keyword evidence="3" id="KW-1185">Reference proteome</keyword>
<protein>
    <submittedName>
        <fullName evidence="2">Uncharacterized protein</fullName>
    </submittedName>
</protein>
<organism evidence="2 4">
    <name type="scientific">Puccinia coronata f. sp. avenae</name>
    <dbReference type="NCBI Taxonomy" id="200324"/>
    <lineage>
        <taxon>Eukaryota</taxon>
        <taxon>Fungi</taxon>
        <taxon>Dikarya</taxon>
        <taxon>Basidiomycota</taxon>
        <taxon>Pucciniomycotina</taxon>
        <taxon>Pucciniomycetes</taxon>
        <taxon>Pucciniales</taxon>
        <taxon>Pucciniaceae</taxon>
        <taxon>Puccinia</taxon>
    </lineage>
</organism>
<evidence type="ECO:0000313" key="1">
    <source>
        <dbReference type="EMBL" id="PLW28960.1"/>
    </source>
</evidence>
<proteinExistence type="predicted"/>
<reference evidence="3 4" key="1">
    <citation type="submission" date="2017-11" db="EMBL/GenBank/DDBJ databases">
        <title>De novo assembly and phasing of dikaryotic genomes from two isolates of Puccinia coronata f. sp. avenae, the causal agent of oat crown rust.</title>
        <authorList>
            <person name="Miller M.E."/>
            <person name="Zhang Y."/>
            <person name="Omidvar V."/>
            <person name="Sperschneider J."/>
            <person name="Schwessinger B."/>
            <person name="Raley C."/>
            <person name="Palmer J.M."/>
            <person name="Garnica D."/>
            <person name="Upadhyaya N."/>
            <person name="Rathjen J."/>
            <person name="Taylor J.M."/>
            <person name="Park R.F."/>
            <person name="Dodds P.N."/>
            <person name="Hirsch C.D."/>
            <person name="Kianian S.F."/>
            <person name="Figueroa M."/>
        </authorList>
    </citation>
    <scope>NUCLEOTIDE SEQUENCE [LARGE SCALE GENOMIC DNA]</scope>
    <source>
        <strain evidence="1">12NC29</strain>
        <strain evidence="2">12SD80</strain>
    </source>
</reference>
<evidence type="ECO:0000313" key="2">
    <source>
        <dbReference type="EMBL" id="PLW49412.1"/>
    </source>
</evidence>
<sequence length="82" mass="9075">MAASANNSDAAIRANFSGSDGVISLLEMFFIGHHLIDGEGLSQIDFRELAMIDKANIRLIFGKPFKTEMFGSHRSPNGWQLY</sequence>
<evidence type="ECO:0000313" key="3">
    <source>
        <dbReference type="Proteomes" id="UP000235388"/>
    </source>
</evidence>
<dbReference type="Proteomes" id="UP000235392">
    <property type="component" value="Unassembled WGS sequence"/>
</dbReference>
<evidence type="ECO:0000313" key="4">
    <source>
        <dbReference type="Proteomes" id="UP000235392"/>
    </source>
</evidence>
<dbReference type="EMBL" id="PGCJ01000426">
    <property type="protein sequence ID" value="PLW28960.1"/>
    <property type="molecule type" value="Genomic_DNA"/>
</dbReference>